<evidence type="ECO:0000256" key="4">
    <source>
        <dbReference type="ARBA" id="ARBA00023136"/>
    </source>
</evidence>
<feature type="domain" description="Protein kinase" evidence="9">
    <location>
        <begin position="441"/>
        <end position="707"/>
    </location>
</feature>
<organism evidence="12">
    <name type="scientific">Salpingoeca rosetta (strain ATCC 50818 / BSB-021)</name>
    <dbReference type="NCBI Taxonomy" id="946362"/>
    <lineage>
        <taxon>Eukaryota</taxon>
        <taxon>Choanoflagellata</taxon>
        <taxon>Craspedida</taxon>
        <taxon>Salpingoecidae</taxon>
        <taxon>Salpingoeca</taxon>
    </lineage>
</organism>
<feature type="domain" description="Ig-like" evidence="10">
    <location>
        <begin position="71"/>
        <end position="156"/>
    </location>
</feature>
<feature type="region of interest" description="Disordered" evidence="7">
    <location>
        <begin position="1036"/>
        <end position="1055"/>
    </location>
</feature>
<feature type="region of interest" description="Disordered" evidence="7">
    <location>
        <begin position="1176"/>
        <end position="1236"/>
    </location>
</feature>
<dbReference type="PANTHER" id="PTHR24416">
    <property type="entry name" value="TYROSINE-PROTEIN KINASE RECEPTOR"/>
    <property type="match status" value="1"/>
</dbReference>
<accession>F2UR92</accession>
<sequence>MLNMSVVADAYPQPTYQWYRGNTLLAGATAPTLIIANVSAARDGGMYSVQICNALDCKESENAVVRVNAAPELTATGVRNTTAVLGDHVSWTPTVAGIPFPTVTWYRISSDGGDGSITNMTTTAVASTLTLSFASVAAADEGMYFATLSNHLATVRTPLYSLVVITPPRVVHMSPSRHVLVGTRVALFVDAVSKDPAPLTYQWLHASTVLVGANSPSLIISAATPNDAGDYTVQIKNVAGTTVSKPIRLNVTDDGATVQADVQSGGLVVLTAPGGGDTYTWTANGNAINTTDANTITFAPPSAGTYTFTVVIFMGDDVRTVVSESPLVFSATHTQTTANTRTTTAPASRNNNNSDDTNTYIIIGGAVGGFLVIVAVILLAAVAVRRRRRRKQERDVICRILDECNNPLNDEQVREWTKEICPGPLGFEVEKPEMIDPKNVKLCDHVVARGDIARIQMANYVRNGTAIPAEAKILSSSANDEARRSFMVEAHLLHNLRHKNILRIFGVSVAGQAWCIVTELPFRGRLKNFLRNHAHNPEMRELGDKQKAEFALDIAKGMQFLASYNCIHRALIAAHVAISEDWTCKIGEFGFARRLHRGCDEYEISSQVFLSRWQAPEVLNEHKYRLRSDVWSYGVVLHEIWSKGRDPYTTDGWNAHNFVERLNRRERMAPPSDCPKRIYDMMRDCWHPDDHLRPSFNELVDVLTALVFNGDFGAKDFEVPSDFYQGQYIDVSGVEDETVDMDMSDTSINRSVLSIFRAVMGGRSARTTRRARPAQASTTSATMARTSRFSFLYGAMRGRGTAPVLAPDATMDETFSHAYHRGSPSSSRPYSVCNTTGNGDPENHYSLAADLHENASYTPNYTPNLSPIRGDASISSSFSEPAVADIKASPRVGRMVLTEKPRRTPPMPPQLARTSTHIGERVPKADLIPKPADESLLHARKFPSYAIAQRSASTEEPVYAVANGTPQPTSSSSSSHHRRNIASVVYTPQPFTTASQEPTPGTAQRHMHTHAHRKYLTAMHENESLVDDADYYYARNDTTSSSNNDTTRDDVGNGARFDDESVMEARATMANSSRVLRSASPMYTNATTVQWQKHLQRARQQQHAAARTKAYEVVSPENFKKDDSLVGSENMSIFDADSSARHLRDGRDASTFDDFDDQLQDLGGEMLDCTEVDSIDSDEHDENSLHHMSQDNALKKKKKKNQHQHHSHPMPPMQRKRLQRQGPAPPPKVDFVMCGSPGSQQALEELRAMQANMACRRPVAHTNRAYHGNHA</sequence>
<dbReference type="GO" id="GO:0005886">
    <property type="term" value="C:plasma membrane"/>
    <property type="evidence" value="ECO:0007669"/>
    <property type="project" value="TreeGrafter"/>
</dbReference>
<dbReference type="RefSeq" id="XP_004988257.1">
    <property type="nucleotide sequence ID" value="XM_004988200.1"/>
</dbReference>
<dbReference type="KEGG" id="sre:PTSG_10873"/>
<dbReference type="OrthoDB" id="4062651at2759"/>
<evidence type="ECO:0000256" key="8">
    <source>
        <dbReference type="SAM" id="Phobius"/>
    </source>
</evidence>
<dbReference type="Pfam" id="PF07714">
    <property type="entry name" value="PK_Tyr_Ser-Thr"/>
    <property type="match status" value="1"/>
</dbReference>
<dbReference type="eggNOG" id="KOG4475">
    <property type="taxonomic scope" value="Eukaryota"/>
</dbReference>
<feature type="compositionally biased region" description="Polar residues" evidence="7">
    <location>
        <begin position="989"/>
        <end position="1002"/>
    </location>
</feature>
<evidence type="ECO:0000256" key="1">
    <source>
        <dbReference type="ARBA" id="ARBA00004370"/>
    </source>
</evidence>
<dbReference type="GO" id="GO:0043235">
    <property type="term" value="C:receptor complex"/>
    <property type="evidence" value="ECO:0007669"/>
    <property type="project" value="TreeGrafter"/>
</dbReference>
<dbReference type="Pfam" id="PF13927">
    <property type="entry name" value="Ig_3"/>
    <property type="match status" value="1"/>
</dbReference>
<feature type="transmembrane region" description="Helical" evidence="8">
    <location>
        <begin position="501"/>
        <end position="522"/>
    </location>
</feature>
<dbReference type="GO" id="GO:0007169">
    <property type="term" value="P:cell surface receptor protein tyrosine kinase signaling pathway"/>
    <property type="evidence" value="ECO:0007669"/>
    <property type="project" value="TreeGrafter"/>
</dbReference>
<name>F2UR92_SALR5</name>
<evidence type="ECO:0000259" key="10">
    <source>
        <dbReference type="PROSITE" id="PS50835"/>
    </source>
</evidence>
<dbReference type="PANTHER" id="PTHR24416:SF617">
    <property type="entry name" value="RET ONCOGENE, ISOFORM A"/>
    <property type="match status" value="1"/>
</dbReference>
<evidence type="ECO:0000313" key="12">
    <source>
        <dbReference type="Proteomes" id="UP000007799"/>
    </source>
</evidence>
<evidence type="ECO:0000256" key="6">
    <source>
        <dbReference type="ARBA" id="ARBA00023319"/>
    </source>
</evidence>
<keyword evidence="12" id="KW-1185">Reference proteome</keyword>
<dbReference type="eggNOG" id="KOG0196">
    <property type="taxonomic scope" value="Eukaryota"/>
</dbReference>
<dbReference type="GO" id="GO:0004714">
    <property type="term" value="F:transmembrane receptor protein tyrosine kinase activity"/>
    <property type="evidence" value="ECO:0007669"/>
    <property type="project" value="TreeGrafter"/>
</dbReference>
<dbReference type="GeneID" id="16068784"/>
<comment type="subcellular location">
    <subcellularLocation>
        <location evidence="1">Membrane</location>
    </subcellularLocation>
</comment>
<dbReference type="InterPro" id="IPR003599">
    <property type="entry name" value="Ig_sub"/>
</dbReference>
<keyword evidence="3 8" id="KW-1133">Transmembrane helix</keyword>
<keyword evidence="6" id="KW-0393">Immunoglobulin domain</keyword>
<dbReference type="GO" id="GO:0005524">
    <property type="term" value="F:ATP binding"/>
    <property type="evidence" value="ECO:0007669"/>
    <property type="project" value="InterPro"/>
</dbReference>
<evidence type="ECO:0000256" key="3">
    <source>
        <dbReference type="ARBA" id="ARBA00022989"/>
    </source>
</evidence>
<dbReference type="InParanoid" id="F2UR92"/>
<evidence type="ECO:0000256" key="5">
    <source>
        <dbReference type="ARBA" id="ARBA00023180"/>
    </source>
</evidence>
<dbReference type="AlphaFoldDB" id="F2UR92"/>
<evidence type="ECO:0000256" key="2">
    <source>
        <dbReference type="ARBA" id="ARBA00022692"/>
    </source>
</evidence>
<evidence type="ECO:0000256" key="7">
    <source>
        <dbReference type="SAM" id="MobiDB-lite"/>
    </source>
</evidence>
<dbReference type="Proteomes" id="UP000007799">
    <property type="component" value="Unassembled WGS sequence"/>
</dbReference>
<dbReference type="EMBL" id="GL832991">
    <property type="protein sequence ID" value="EGD80195.1"/>
    <property type="molecule type" value="Genomic_DNA"/>
</dbReference>
<dbReference type="InterPro" id="IPR007110">
    <property type="entry name" value="Ig-like_dom"/>
</dbReference>
<keyword evidence="11" id="KW-0808">Transferase</keyword>
<dbReference type="InterPro" id="IPR011009">
    <property type="entry name" value="Kinase-like_dom_sf"/>
</dbReference>
<dbReference type="PROSITE" id="PS50011">
    <property type="entry name" value="PROTEIN_KINASE_DOM"/>
    <property type="match status" value="1"/>
</dbReference>
<dbReference type="InterPro" id="IPR000719">
    <property type="entry name" value="Prot_kinase_dom"/>
</dbReference>
<dbReference type="Gene3D" id="2.60.40.10">
    <property type="entry name" value="Immunoglobulins"/>
    <property type="match status" value="3"/>
</dbReference>
<dbReference type="InterPro" id="IPR050122">
    <property type="entry name" value="RTK"/>
</dbReference>
<dbReference type="InterPro" id="IPR036179">
    <property type="entry name" value="Ig-like_dom_sf"/>
</dbReference>
<dbReference type="Gene3D" id="1.10.510.10">
    <property type="entry name" value="Transferase(Phosphotransferase) domain 1"/>
    <property type="match status" value="1"/>
</dbReference>
<dbReference type="SMART" id="SM00409">
    <property type="entry name" value="IG"/>
    <property type="match status" value="2"/>
</dbReference>
<evidence type="ECO:0000313" key="11">
    <source>
        <dbReference type="EMBL" id="EGD80195.1"/>
    </source>
</evidence>
<dbReference type="SUPFAM" id="SSF56112">
    <property type="entry name" value="Protein kinase-like (PK-like)"/>
    <property type="match status" value="1"/>
</dbReference>
<feature type="compositionally biased region" description="Basic residues" evidence="7">
    <location>
        <begin position="1195"/>
        <end position="1219"/>
    </location>
</feature>
<proteinExistence type="predicted"/>
<gene>
    <name evidence="11" type="ORF">PTSG_10873</name>
</gene>
<feature type="compositionally biased region" description="Basic and acidic residues" evidence="7">
    <location>
        <begin position="1046"/>
        <end position="1055"/>
    </location>
</feature>
<evidence type="ECO:0000259" key="9">
    <source>
        <dbReference type="PROSITE" id="PS50011"/>
    </source>
</evidence>
<keyword evidence="4 8" id="KW-0472">Membrane</keyword>
<dbReference type="SUPFAM" id="SSF48726">
    <property type="entry name" value="Immunoglobulin"/>
    <property type="match status" value="2"/>
</dbReference>
<feature type="transmembrane region" description="Helical" evidence="8">
    <location>
        <begin position="360"/>
        <end position="384"/>
    </location>
</feature>
<dbReference type="InterPro" id="IPR001245">
    <property type="entry name" value="Ser-Thr/Tyr_kinase_cat_dom"/>
</dbReference>
<feature type="compositionally biased region" description="Low complexity" evidence="7">
    <location>
        <begin position="1036"/>
        <end position="1045"/>
    </location>
</feature>
<protein>
    <submittedName>
        <fullName evidence="11">TK protein kinase</fullName>
    </submittedName>
</protein>
<keyword evidence="2 8" id="KW-0812">Transmembrane</keyword>
<dbReference type="STRING" id="946362.F2UR92"/>
<feature type="region of interest" description="Disordered" evidence="7">
    <location>
        <begin position="986"/>
        <end position="1009"/>
    </location>
</feature>
<keyword evidence="5" id="KW-0325">Glycoprotein</keyword>
<feature type="domain" description="Ig-like" evidence="10">
    <location>
        <begin position="168"/>
        <end position="244"/>
    </location>
</feature>
<reference evidence="11" key="1">
    <citation type="submission" date="2009-08" db="EMBL/GenBank/DDBJ databases">
        <title>Annotation of Salpingoeca rosetta.</title>
        <authorList>
            <consortium name="The Broad Institute Genome Sequencing Platform"/>
            <person name="Russ C."/>
            <person name="Cuomo C."/>
            <person name="Burger G."/>
            <person name="Gray M.W."/>
            <person name="Holland P.W.H."/>
            <person name="King N."/>
            <person name="Lang F.B.F."/>
            <person name="Roger A.J."/>
            <person name="Ruiz-Trillo I."/>
            <person name="Young S.K."/>
            <person name="Zeng Q."/>
            <person name="Gargeya S."/>
            <person name="Alvarado L."/>
            <person name="Berlin A."/>
            <person name="Chapman S.B."/>
            <person name="Chen Z."/>
            <person name="Freedman E."/>
            <person name="Gellesch M."/>
            <person name="Goldberg J."/>
            <person name="Griggs A."/>
            <person name="Gujja S."/>
            <person name="Heilman E."/>
            <person name="Heiman D."/>
            <person name="Howarth C."/>
            <person name="Mehta T."/>
            <person name="Neiman D."/>
            <person name="Pearson M."/>
            <person name="Roberts A."/>
            <person name="Saif S."/>
            <person name="Shea T."/>
            <person name="Shenoy N."/>
            <person name="Sisk P."/>
            <person name="Stolte C."/>
            <person name="Sykes S."/>
            <person name="White J."/>
            <person name="Yandava C."/>
            <person name="Haas B."/>
            <person name="Nusbaum C."/>
            <person name="Birren B."/>
        </authorList>
    </citation>
    <scope>NUCLEOTIDE SEQUENCE [LARGE SCALE GENOMIC DNA]</scope>
    <source>
        <strain evidence="11">ATCC 50818</strain>
    </source>
</reference>
<dbReference type="InterPro" id="IPR013783">
    <property type="entry name" value="Ig-like_fold"/>
</dbReference>
<keyword evidence="11" id="KW-0418">Kinase</keyword>
<dbReference type="PROSITE" id="PS50835">
    <property type="entry name" value="IG_LIKE"/>
    <property type="match status" value="2"/>
</dbReference>
<dbReference type="PRINTS" id="PR00109">
    <property type="entry name" value="TYRKINASE"/>
</dbReference>